<evidence type="ECO:0000256" key="1">
    <source>
        <dbReference type="SAM" id="SignalP"/>
    </source>
</evidence>
<name>A0A1T4KKA2_9BACT</name>
<reference evidence="2 3" key="1">
    <citation type="submission" date="2017-02" db="EMBL/GenBank/DDBJ databases">
        <authorList>
            <person name="Peterson S.W."/>
        </authorList>
    </citation>
    <scope>NUCLEOTIDE SEQUENCE [LARGE SCALE GENOMIC DNA]</scope>
    <source>
        <strain evidence="2 3">ATCC 43324</strain>
    </source>
</reference>
<keyword evidence="1" id="KW-0732">Signal</keyword>
<dbReference type="Proteomes" id="UP000190065">
    <property type="component" value="Unassembled WGS sequence"/>
</dbReference>
<protein>
    <recommendedName>
        <fullName evidence="4">DUF4410 domain-containing protein</fullName>
    </recommendedName>
</protein>
<evidence type="ECO:0000313" key="2">
    <source>
        <dbReference type="EMBL" id="SJZ42821.1"/>
    </source>
</evidence>
<dbReference type="STRING" id="28136.SAMN02745202_00093"/>
<dbReference type="EMBL" id="FUXK01000001">
    <property type="protein sequence ID" value="SJZ42821.1"/>
    <property type="molecule type" value="Genomic_DNA"/>
</dbReference>
<sequence>MKKILLVLAGLMCSVAGVFAKADVTVKSGSLAELKGVKEKIYVVWDYSHATLEGKEVQAFLKEKGAEWQRDYQKELQTAEENFAERFNDKSKDAKITTEKRDAKYRFVVEVKDFHYGSTGVSVVFGMGAGDAHMSGLVKVYAANDKQPFAVIDVDGVAGAGYGNEKRRVETYRELAEQIVKLIKKAKK</sequence>
<evidence type="ECO:0008006" key="4">
    <source>
        <dbReference type="Google" id="ProtNLM"/>
    </source>
</evidence>
<feature type="signal peptide" evidence="1">
    <location>
        <begin position="1"/>
        <end position="20"/>
    </location>
</feature>
<organism evidence="2 3">
    <name type="scientific">Segatella oulorum</name>
    <dbReference type="NCBI Taxonomy" id="28136"/>
    <lineage>
        <taxon>Bacteria</taxon>
        <taxon>Pseudomonadati</taxon>
        <taxon>Bacteroidota</taxon>
        <taxon>Bacteroidia</taxon>
        <taxon>Bacteroidales</taxon>
        <taxon>Prevotellaceae</taxon>
        <taxon>Segatella</taxon>
    </lineage>
</organism>
<accession>A0A1T4KKA2</accession>
<dbReference type="AlphaFoldDB" id="A0A1T4KKA2"/>
<evidence type="ECO:0000313" key="3">
    <source>
        <dbReference type="Proteomes" id="UP000190065"/>
    </source>
</evidence>
<gene>
    <name evidence="2" type="ORF">SAMN02745202_00093</name>
</gene>
<feature type="chain" id="PRO_5010521921" description="DUF4410 domain-containing protein" evidence="1">
    <location>
        <begin position="21"/>
        <end position="188"/>
    </location>
</feature>
<dbReference type="RefSeq" id="WP_025069753.1">
    <property type="nucleotide sequence ID" value="NZ_CALIMT010000004.1"/>
</dbReference>
<proteinExistence type="predicted"/>
<dbReference type="eggNOG" id="ENOG5033X6V">
    <property type="taxonomic scope" value="Bacteria"/>
</dbReference>